<accession>A0A495VDW6</accession>
<sequence length="347" mass="41763">MTTESLKETIKRELPAWLREDPAFRTYVLELTRNEYADRRETGDRFYELLGELRRDREKQERKWEANQAELERIREEQAQKWEANQAELKRMREEEAQKWEANQAELQRMRDEDARKWEANQTELERIREEQAQKWAANQAELKRMREEDAQKWEQQNRRWDENQAERRRLWDENRAEQSRLWEESRADSNRRWDENHEELKRLHNEIMAQAQKFDRSIGALGSRWGLQSEKAFRDALAAILEQSFDVQVVNVTDYDDSGEVFGRPDQIELDVIIKNGLLLICELKSSIDKAGMYIFERKARFYERRHERKANRLIVISPMIDGRARKVGERLGIEMYGDSTEVEAV</sequence>
<organism evidence="2 3">
    <name type="scientific">Thiocapsa rosea</name>
    <dbReference type="NCBI Taxonomy" id="69360"/>
    <lineage>
        <taxon>Bacteria</taxon>
        <taxon>Pseudomonadati</taxon>
        <taxon>Pseudomonadota</taxon>
        <taxon>Gammaproteobacteria</taxon>
        <taxon>Chromatiales</taxon>
        <taxon>Chromatiaceae</taxon>
        <taxon>Thiocapsa</taxon>
    </lineage>
</organism>
<evidence type="ECO:0000256" key="1">
    <source>
        <dbReference type="SAM" id="Coils"/>
    </source>
</evidence>
<dbReference type="PANTHER" id="PTHR34314:SF6">
    <property type="entry name" value="DUF3782 DOMAIN-CONTAINING PROTEIN"/>
    <property type="match status" value="1"/>
</dbReference>
<gene>
    <name evidence="2" type="ORF">BDD21_3503</name>
</gene>
<dbReference type="EMBL" id="RBXL01000001">
    <property type="protein sequence ID" value="RKT46008.1"/>
    <property type="molecule type" value="Genomic_DNA"/>
</dbReference>
<evidence type="ECO:0000313" key="2">
    <source>
        <dbReference type="EMBL" id="RKT46008.1"/>
    </source>
</evidence>
<dbReference type="PANTHER" id="PTHR34314">
    <property type="entry name" value="CRENARCHAEAL PROTEIN, PUTATIVE-RELATED"/>
    <property type="match status" value="1"/>
</dbReference>
<dbReference type="Pfam" id="PF12644">
    <property type="entry name" value="DUF3782"/>
    <property type="match status" value="1"/>
</dbReference>
<evidence type="ECO:0000313" key="3">
    <source>
        <dbReference type="Proteomes" id="UP000274556"/>
    </source>
</evidence>
<proteinExistence type="predicted"/>
<name>A0A495VDW6_9GAMM</name>
<dbReference type="Proteomes" id="UP000274556">
    <property type="component" value="Unassembled WGS sequence"/>
</dbReference>
<feature type="coiled-coil region" evidence="1">
    <location>
        <begin position="57"/>
        <end position="135"/>
    </location>
</feature>
<dbReference type="OrthoDB" id="158283at2"/>
<dbReference type="InterPro" id="IPR012431">
    <property type="entry name" value="PDDEXK_10"/>
</dbReference>
<comment type="caution">
    <text evidence="2">The sequence shown here is derived from an EMBL/GenBank/DDBJ whole genome shotgun (WGS) entry which is preliminary data.</text>
</comment>
<dbReference type="Pfam" id="PF07788">
    <property type="entry name" value="PDDEXK_10"/>
    <property type="match status" value="1"/>
</dbReference>
<protein>
    <recommendedName>
        <fullName evidence="4">DUF3782 domain-containing protein</fullName>
    </recommendedName>
</protein>
<reference evidence="2 3" key="1">
    <citation type="submission" date="2018-10" db="EMBL/GenBank/DDBJ databases">
        <title>Genomic Encyclopedia of Archaeal and Bacterial Type Strains, Phase II (KMG-II): from individual species to whole genera.</title>
        <authorList>
            <person name="Goeker M."/>
        </authorList>
    </citation>
    <scope>NUCLEOTIDE SEQUENCE [LARGE SCALE GENOMIC DNA]</scope>
    <source>
        <strain evidence="2 3">DSM 235</strain>
    </source>
</reference>
<dbReference type="InterPro" id="IPR024271">
    <property type="entry name" value="DUF3782"/>
</dbReference>
<dbReference type="AlphaFoldDB" id="A0A495VDW6"/>
<evidence type="ECO:0008006" key="4">
    <source>
        <dbReference type="Google" id="ProtNLM"/>
    </source>
</evidence>
<keyword evidence="1" id="KW-0175">Coiled coil</keyword>
<keyword evidence="3" id="KW-1185">Reference proteome</keyword>